<dbReference type="Proteomes" id="UP000095281">
    <property type="component" value="Unplaced"/>
</dbReference>
<feature type="region of interest" description="Disordered" evidence="1">
    <location>
        <begin position="79"/>
        <end position="136"/>
    </location>
</feature>
<feature type="transmembrane region" description="Helical" evidence="2">
    <location>
        <begin position="21"/>
        <end position="38"/>
    </location>
</feature>
<dbReference type="PANTHER" id="PTHR46276:SF1">
    <property type="entry name" value="E3 UBIQUITIN-PROTEIN LIGASE UBR5"/>
    <property type="match status" value="1"/>
</dbReference>
<evidence type="ECO:0000256" key="2">
    <source>
        <dbReference type="SAM" id="Phobius"/>
    </source>
</evidence>
<evidence type="ECO:0000313" key="5">
    <source>
        <dbReference type="WBParaSite" id="MhA1_Contig270.frz3.gene1"/>
    </source>
</evidence>
<dbReference type="GO" id="GO:0043130">
    <property type="term" value="F:ubiquitin binding"/>
    <property type="evidence" value="ECO:0007669"/>
    <property type="project" value="InterPro"/>
</dbReference>
<organism evidence="4 5">
    <name type="scientific">Meloidogyne hapla</name>
    <name type="common">Root-knot nematode worm</name>
    <dbReference type="NCBI Taxonomy" id="6305"/>
    <lineage>
        <taxon>Eukaryota</taxon>
        <taxon>Metazoa</taxon>
        <taxon>Ecdysozoa</taxon>
        <taxon>Nematoda</taxon>
        <taxon>Chromadorea</taxon>
        <taxon>Rhabditida</taxon>
        <taxon>Tylenchina</taxon>
        <taxon>Tylenchomorpha</taxon>
        <taxon>Tylenchoidea</taxon>
        <taxon>Meloidogynidae</taxon>
        <taxon>Meloidogyninae</taxon>
        <taxon>Meloidogyne</taxon>
    </lineage>
</organism>
<reference evidence="5" key="1">
    <citation type="submission" date="2016-11" db="UniProtKB">
        <authorList>
            <consortium name="WormBaseParasite"/>
        </authorList>
    </citation>
    <scope>IDENTIFICATION</scope>
</reference>
<evidence type="ECO:0000313" key="4">
    <source>
        <dbReference type="Proteomes" id="UP000095281"/>
    </source>
</evidence>
<dbReference type="InterPro" id="IPR024725">
    <property type="entry name" value="UBR5_UBA"/>
</dbReference>
<sequence length="548" mass="62165">MLRAEKPPSPVLITGISQEQFLWFILITNILSTLTFHPLNFLQLFYLCRPLLIVPGAAIWNIIEAFRKERPIRDVFGSNNWRHKDEENKQPKHQDEGRPHQLYSYIDPLSRGTSAKSNRNVFNHSSSRRKEHDDERYARVTQQLRQWTKQAGNNTSESNLTDRPKLNHHNFNEHEEAKEWREAQYNRIEALSVVTHSMQQGFIQFPFHSKSKQKKIGVIESSVLENKGAVKADHSFIFGPPPQQIQTNTYQTKMDTDEIELNSFPLSHSVNKKIIRRPEPIVVKETQIDRVRNSIIFDDINKAIPATDAPTLIYPLNSQSNAAQPGTSTSTVAAIRDSLNNYRAAAISGVLSLVRARLLPVIGCQSTVKTRVVLQGKSRDVIVRELQRTNLNVNEAENKLLSRDDDEMDDLDDTSEAYLHEELLSLLDAGLRSDGSGAAAAALLDSDSIYSAGDGYEYLISRDLAKRKGEDKTKDQNKDNADSSQSIQEHFFLDERFTYWGENDNDVTDGSTKFQFPAEVTKFLKIVSMHSELIVLADNGKLYGELGD</sequence>
<dbReference type="GO" id="GO:0000209">
    <property type="term" value="P:protein polyubiquitination"/>
    <property type="evidence" value="ECO:0007669"/>
    <property type="project" value="TreeGrafter"/>
</dbReference>
<dbReference type="GO" id="GO:0090263">
    <property type="term" value="P:positive regulation of canonical Wnt signaling pathway"/>
    <property type="evidence" value="ECO:0007669"/>
    <property type="project" value="TreeGrafter"/>
</dbReference>
<feature type="compositionally biased region" description="Basic and acidic residues" evidence="1">
    <location>
        <begin position="82"/>
        <end position="99"/>
    </location>
</feature>
<dbReference type="WBParaSite" id="MhA1_Contig270.frz3.gene1">
    <property type="protein sequence ID" value="MhA1_Contig270.frz3.gene1"/>
    <property type="gene ID" value="MhA1_Contig270.frz3.gene1"/>
</dbReference>
<name>A0A1I8BKI8_MELHA</name>
<proteinExistence type="predicted"/>
<accession>A0A1I8BKI8</accession>
<dbReference type="AlphaFoldDB" id="A0A1I8BKI8"/>
<dbReference type="GO" id="GO:0034450">
    <property type="term" value="F:ubiquitin-ubiquitin ligase activity"/>
    <property type="evidence" value="ECO:0007669"/>
    <property type="project" value="TreeGrafter"/>
</dbReference>
<keyword evidence="2" id="KW-0472">Membrane</keyword>
<feature type="domain" description="E3 ubiquitin-protein ligase UBR5 ubiquitin-associated" evidence="3">
    <location>
        <begin position="372"/>
        <end position="406"/>
    </location>
</feature>
<keyword evidence="4" id="KW-1185">Reference proteome</keyword>
<keyword evidence="2" id="KW-0812">Transmembrane</keyword>
<dbReference type="Pfam" id="PF11547">
    <property type="entry name" value="E3_UbLigase_EDD"/>
    <property type="match status" value="1"/>
</dbReference>
<evidence type="ECO:0000256" key="1">
    <source>
        <dbReference type="SAM" id="MobiDB-lite"/>
    </source>
</evidence>
<dbReference type="GO" id="GO:0005737">
    <property type="term" value="C:cytoplasm"/>
    <property type="evidence" value="ECO:0007669"/>
    <property type="project" value="TreeGrafter"/>
</dbReference>
<feature type="compositionally biased region" description="Polar residues" evidence="1">
    <location>
        <begin position="111"/>
        <end position="125"/>
    </location>
</feature>
<dbReference type="Gene3D" id="1.10.8.10">
    <property type="entry name" value="DNA helicase RuvA subunit, C-terminal domain"/>
    <property type="match status" value="1"/>
</dbReference>
<dbReference type="GO" id="GO:0005634">
    <property type="term" value="C:nucleus"/>
    <property type="evidence" value="ECO:0007669"/>
    <property type="project" value="TreeGrafter"/>
</dbReference>
<dbReference type="PANTHER" id="PTHR46276">
    <property type="entry name" value="E3 UBIQUITIN-PROTEIN LIGASE UBR5"/>
    <property type="match status" value="1"/>
</dbReference>
<evidence type="ECO:0000259" key="3">
    <source>
        <dbReference type="Pfam" id="PF11547"/>
    </source>
</evidence>
<protein>
    <submittedName>
        <fullName evidence="5">E3_UbLigase_EDD domain-containing protein</fullName>
    </submittedName>
</protein>
<keyword evidence="2" id="KW-1133">Transmembrane helix</keyword>